<feature type="chain" id="PRO_5047482207" description="Tyrosine-protein kinase ephrin type A/B receptor-like domain-containing protein" evidence="4">
    <location>
        <begin position="19"/>
        <end position="1319"/>
    </location>
</feature>
<feature type="signal peptide" evidence="4">
    <location>
        <begin position="1"/>
        <end position="18"/>
    </location>
</feature>
<evidence type="ECO:0000313" key="7">
    <source>
        <dbReference type="Proteomes" id="UP001363151"/>
    </source>
</evidence>
<keyword evidence="3" id="KW-1133">Transmembrane helix</keyword>
<dbReference type="Pfam" id="PF13517">
    <property type="entry name" value="FG-GAP_3"/>
    <property type="match status" value="3"/>
</dbReference>
<dbReference type="PANTHER" id="PTHR44103:SF1">
    <property type="entry name" value="PROPROTEIN CONVERTASE P"/>
    <property type="match status" value="1"/>
</dbReference>
<feature type="domain" description="Tyrosine-protein kinase ephrin type A/B receptor-like" evidence="5">
    <location>
        <begin position="537"/>
        <end position="584"/>
    </location>
</feature>
<feature type="compositionally biased region" description="Pro residues" evidence="2">
    <location>
        <begin position="381"/>
        <end position="390"/>
    </location>
</feature>
<dbReference type="SUPFAM" id="SSF57184">
    <property type="entry name" value="Growth factor receptor domain"/>
    <property type="match status" value="2"/>
</dbReference>
<keyword evidence="7" id="KW-1185">Reference proteome</keyword>
<evidence type="ECO:0000259" key="5">
    <source>
        <dbReference type="Pfam" id="PF07699"/>
    </source>
</evidence>
<dbReference type="InterPro" id="IPR028994">
    <property type="entry name" value="Integrin_alpha_N"/>
</dbReference>
<feature type="compositionally biased region" description="Acidic residues" evidence="2">
    <location>
        <begin position="1082"/>
        <end position="1111"/>
    </location>
</feature>
<organism evidence="6 7">
    <name type="scientific">Aureococcus anophagefferens</name>
    <name type="common">Harmful bloom alga</name>
    <dbReference type="NCBI Taxonomy" id="44056"/>
    <lineage>
        <taxon>Eukaryota</taxon>
        <taxon>Sar</taxon>
        <taxon>Stramenopiles</taxon>
        <taxon>Ochrophyta</taxon>
        <taxon>Pelagophyceae</taxon>
        <taxon>Pelagomonadales</taxon>
        <taxon>Pelagomonadaceae</taxon>
        <taxon>Aureococcus</taxon>
    </lineage>
</organism>
<comment type="caution">
    <text evidence="6">The sequence shown here is derived from an EMBL/GenBank/DDBJ whole genome shotgun (WGS) entry which is preliminary data.</text>
</comment>
<dbReference type="Pfam" id="PF07699">
    <property type="entry name" value="Ephrin_rec_like"/>
    <property type="match status" value="1"/>
</dbReference>
<dbReference type="Proteomes" id="UP001363151">
    <property type="component" value="Unassembled WGS sequence"/>
</dbReference>
<keyword evidence="3" id="KW-0472">Membrane</keyword>
<feature type="compositionally biased region" description="Low complexity" evidence="2">
    <location>
        <begin position="1205"/>
        <end position="1214"/>
    </location>
</feature>
<name>A0ABR1FKB4_AURAN</name>
<keyword evidence="1 4" id="KW-0732">Signal</keyword>
<feature type="transmembrane region" description="Helical" evidence="3">
    <location>
        <begin position="1006"/>
        <end position="1030"/>
    </location>
</feature>
<dbReference type="Gene3D" id="2.10.50.10">
    <property type="entry name" value="Tumor Necrosis Factor Receptor, subunit A, domain 2"/>
    <property type="match status" value="3"/>
</dbReference>
<proteinExistence type="predicted"/>
<evidence type="ECO:0000256" key="2">
    <source>
        <dbReference type="SAM" id="MobiDB-lite"/>
    </source>
</evidence>
<dbReference type="EMBL" id="JBBJCI010000368">
    <property type="protein sequence ID" value="KAK7232463.1"/>
    <property type="molecule type" value="Genomic_DNA"/>
</dbReference>
<dbReference type="SMART" id="SM01411">
    <property type="entry name" value="Ephrin_rec_like"/>
    <property type="match status" value="4"/>
</dbReference>
<feature type="region of interest" description="Disordered" evidence="2">
    <location>
        <begin position="1139"/>
        <end position="1160"/>
    </location>
</feature>
<dbReference type="SUPFAM" id="SSF69318">
    <property type="entry name" value="Integrin alpha N-terminal domain"/>
    <property type="match status" value="1"/>
</dbReference>
<evidence type="ECO:0000256" key="3">
    <source>
        <dbReference type="SAM" id="Phobius"/>
    </source>
</evidence>
<feature type="region of interest" description="Disordered" evidence="2">
    <location>
        <begin position="1195"/>
        <end position="1214"/>
    </location>
</feature>
<feature type="transmembrane region" description="Helical" evidence="3">
    <location>
        <begin position="898"/>
        <end position="921"/>
    </location>
</feature>
<feature type="compositionally biased region" description="Low complexity" evidence="2">
    <location>
        <begin position="1148"/>
        <end position="1160"/>
    </location>
</feature>
<dbReference type="InterPro" id="IPR011641">
    <property type="entry name" value="Tyr-kin_ephrin_A/B_rcpt-like"/>
</dbReference>
<reference evidence="6 7" key="1">
    <citation type="submission" date="2024-03" db="EMBL/GenBank/DDBJ databases">
        <title>Aureococcus anophagefferens CCMP1851 and Kratosvirus quantuckense: Draft genome of a second virus-susceptible host strain in the model system.</title>
        <authorList>
            <person name="Chase E."/>
            <person name="Truchon A.R."/>
            <person name="Schepens W."/>
            <person name="Wilhelm S.W."/>
        </authorList>
    </citation>
    <scope>NUCLEOTIDE SEQUENCE [LARGE SCALE GENOMIC DNA]</scope>
    <source>
        <strain evidence="6 7">CCMP1851</strain>
    </source>
</reference>
<feature type="region of interest" description="Disordered" evidence="2">
    <location>
        <begin position="373"/>
        <end position="405"/>
    </location>
</feature>
<sequence>MWSLPLLLGLAGAQRRLAEDHQCASVAFAPHTIVDTADNAASVFAVDVDGDGDLDVLSASSSDDTVAWYDDDGAVSFTTRIVSRLVNYARSVYATDVDGDGDVDVVAVAYSDDAVFLFENDGAQSFRNHTVDDAADGPLNCYATDVDGDGAVDVLAASRNDDTVAWYANDGALTFAKAVISATPDQAAAVFAIDVDGDGDVDALSASRNDNTVAWYENDGAQSFSKRIITFAAGYANAVVALDVDGDGDVDAVSAQRSVSVVAWHENDGSQSWTTLKVDVEASGAFAVYAIDLDGDGDVDVVAASALDDTVAWHENDGAQSFTKRVITTLTDAGSYQFAVHAADLDDEGDVDVLSASGDDDAVRWFENDCPTFAPTASPAPSTPPTPEPSGAPTSAPTHDDCPAGTFSDDPRGPGCAACPSGRFQNATGRTSCDVCAVNTYAAGGATFCAACDPGKQSGLGSAECSWCSTGQYQTLGDDDEKVCVDCANGTYSPVGLTCLDCGPGLYSDDRVNCVYCATGTYSDGSRNSGCETCPAGAFAVSGSTECLDCPAGRYQDAPGSEWCTSAPPGSYAPEDGASEATPCPPGSFSGSGATACEPCGASEYANHSGMTACYLCPAPLTASGSGGATYCDACEAGFYWDTPYWDTTGAAALRASYDPDDPDAFAGAQCSDCCVECPDDGARCYAAGVTLETLPLKRDYWRASLYTDELYECAVTDACKGGSGNDTDRGESSERYCRRGHEDVLCAVCAEDYMFDTVKGRCVECASPAWDISVSPGRLVSLCLFLFLFMAVVTWYVRKRGCSARSLMELRQVSKTTSRHKQQAFEDDDDGTGAFITKYLTKIKILIGLYQIIGSTQWTLPQVPFPDILDAPFNVSRFFVLDVMSALPLDCFRRVNFFESLVFTTLAPFALSALAMAWFFKREYFGDDADVRHAATSSKNYCLLFISFCVLPACASKVFQYFGCMSYDLGDWAPRGDGWARQRDDLRILVADPTVDCDGARYGHWLVYVLLMVAIYPLGTPLFYFFILWSKRKDLNPKFEDLNATEKQHSGLRGSMKAREAHPFNDFYDDDHEVRATPPPSDDDDGEEPAEPAPDEPAEPAADEPAELAADDLSAGSDEPEARLHPEGELSLFLDAVVQRPPPPPEAGGSAADPPASPSALRAAGALASATSCSLCGADVDFDDGGAPVDCGLAGRGGAPPSPDAGGAPAAADAARRWSARRWSLEQQQRASLIGHAEEQFLQAQIQAAMLEHREKSSKAIASVSFLVEEYEPRCYLFSVFETVRRIEVIERRSRRYQARMATMARDLSHLRIRAMSR</sequence>
<gene>
    <name evidence="6" type="ORF">SO694_0003229</name>
</gene>
<evidence type="ECO:0000313" key="6">
    <source>
        <dbReference type="EMBL" id="KAK7232463.1"/>
    </source>
</evidence>
<dbReference type="InterPro" id="IPR013517">
    <property type="entry name" value="FG-GAP"/>
</dbReference>
<dbReference type="PANTHER" id="PTHR44103">
    <property type="entry name" value="PROPROTEIN CONVERTASE P"/>
    <property type="match status" value="1"/>
</dbReference>
<evidence type="ECO:0000256" key="4">
    <source>
        <dbReference type="SAM" id="SignalP"/>
    </source>
</evidence>
<protein>
    <recommendedName>
        <fullName evidence="5">Tyrosine-protein kinase ephrin type A/B receptor-like domain-containing protein</fullName>
    </recommendedName>
</protein>
<accession>A0ABR1FKB4</accession>
<evidence type="ECO:0000256" key="1">
    <source>
        <dbReference type="ARBA" id="ARBA00022729"/>
    </source>
</evidence>
<dbReference type="InterPro" id="IPR009030">
    <property type="entry name" value="Growth_fac_rcpt_cys_sf"/>
</dbReference>
<feature type="region of interest" description="Disordered" evidence="2">
    <location>
        <begin position="1067"/>
        <end position="1124"/>
    </location>
</feature>
<feature type="transmembrane region" description="Helical" evidence="3">
    <location>
        <begin position="942"/>
        <end position="963"/>
    </location>
</feature>
<keyword evidence="3" id="KW-0812">Transmembrane</keyword>